<sequence>MSVAAGSSRSALLLGSAFDANGGNDPVSNLEVHADRERVHGYNVIGKFLRANDGRNPKVPDLDKIVPLPPAKLLAWDATFQWQNDQDDVNEMARARHLDPATGLLLPGSTAPHG</sequence>
<evidence type="ECO:0000259" key="1">
    <source>
        <dbReference type="Pfam" id="PF19933"/>
    </source>
</evidence>
<accession>A0AAP4R374</accession>
<dbReference type="InterPro" id="IPR045653">
    <property type="entry name" value="DUF6396"/>
</dbReference>
<evidence type="ECO:0000313" key="3">
    <source>
        <dbReference type="Proteomes" id="UP001172109"/>
    </source>
</evidence>
<dbReference type="EMBL" id="JAUJQS010000011">
    <property type="protein sequence ID" value="MDN7566285.1"/>
    <property type="molecule type" value="Genomic_DNA"/>
</dbReference>
<evidence type="ECO:0000313" key="2">
    <source>
        <dbReference type="EMBL" id="MDN7566285.1"/>
    </source>
</evidence>
<dbReference type="AlphaFoldDB" id="A0AAP4R374"/>
<gene>
    <name evidence="2" type="ORF">QZM56_17385</name>
</gene>
<name>A0AAP4R374_9BURK</name>
<organism evidence="2 3">
    <name type="scientific">Burkholderia contaminans</name>
    <dbReference type="NCBI Taxonomy" id="488447"/>
    <lineage>
        <taxon>Bacteria</taxon>
        <taxon>Pseudomonadati</taxon>
        <taxon>Pseudomonadota</taxon>
        <taxon>Betaproteobacteria</taxon>
        <taxon>Burkholderiales</taxon>
        <taxon>Burkholderiaceae</taxon>
        <taxon>Burkholderia</taxon>
        <taxon>Burkholderia cepacia complex</taxon>
    </lineage>
</organism>
<reference evidence="2" key="1">
    <citation type="submission" date="2023-07" db="EMBL/GenBank/DDBJ databases">
        <title>A collection of bacterial strains from the Burkholderia cepacia Research Laboratory and Repository.</title>
        <authorList>
            <person name="Lipuma J."/>
            <person name="Spilker T."/>
            <person name="Caverly L."/>
        </authorList>
    </citation>
    <scope>NUCLEOTIDE SEQUENCE</scope>
    <source>
        <strain evidence="2">AU44979</strain>
    </source>
</reference>
<proteinExistence type="predicted"/>
<dbReference type="RefSeq" id="WP_137910118.1">
    <property type="nucleotide sequence ID" value="NZ_CADEUY010000004.1"/>
</dbReference>
<dbReference type="Proteomes" id="UP001172109">
    <property type="component" value="Unassembled WGS sequence"/>
</dbReference>
<comment type="caution">
    <text evidence="2">The sequence shown here is derived from an EMBL/GenBank/DDBJ whole genome shotgun (WGS) entry which is preliminary data.</text>
</comment>
<feature type="domain" description="DUF6396" evidence="1">
    <location>
        <begin position="10"/>
        <end position="104"/>
    </location>
</feature>
<dbReference type="Pfam" id="PF19933">
    <property type="entry name" value="DUF6396"/>
    <property type="match status" value="1"/>
</dbReference>
<protein>
    <submittedName>
        <fullName evidence="2">DUF6396 domain-containing protein</fullName>
    </submittedName>
</protein>